<protein>
    <submittedName>
        <fullName evidence="4">GIY-YIG nuclease superfamily</fullName>
    </submittedName>
</protein>
<dbReference type="PROSITE" id="PS50164">
    <property type="entry name" value="GIY_YIG"/>
    <property type="match status" value="1"/>
</dbReference>
<dbReference type="SUPFAM" id="SSF82771">
    <property type="entry name" value="GIY-YIG endonuclease"/>
    <property type="match status" value="1"/>
</dbReference>
<evidence type="ECO:0000256" key="2">
    <source>
        <dbReference type="ARBA" id="ARBA00022842"/>
    </source>
</evidence>
<dbReference type="Pfam" id="PF01541">
    <property type="entry name" value="GIY-YIG"/>
    <property type="match status" value="1"/>
</dbReference>
<evidence type="ECO:0000256" key="1">
    <source>
        <dbReference type="ARBA" id="ARBA00001946"/>
    </source>
</evidence>
<dbReference type="EMBL" id="LR797470">
    <property type="protein sequence ID" value="CAB4218072.1"/>
    <property type="molecule type" value="Genomic_DNA"/>
</dbReference>
<sequence length="157" mass="18668">MTDTPHTIYRLFNSEDRLLYIGITEDWARRFKQHSRVQPWWDRVASVKLEFVDSLETAQVLEANAIKREHPLHNSSHSSDVLHWYVIWREDELDFIRENAHKGAKWLSAEMDRSPQSIYQKAYMMGVPVGTRTAARKRNEARKRAKLLDELEKERYA</sequence>
<keyword evidence="2" id="KW-0460">Magnesium</keyword>
<feature type="domain" description="GIY-YIG" evidence="3">
    <location>
        <begin position="4"/>
        <end position="75"/>
    </location>
</feature>
<evidence type="ECO:0000259" key="3">
    <source>
        <dbReference type="PROSITE" id="PS50164"/>
    </source>
</evidence>
<proteinExistence type="predicted"/>
<gene>
    <name evidence="4" type="ORF">UFOVP1608_3</name>
</gene>
<evidence type="ECO:0000313" key="4">
    <source>
        <dbReference type="EMBL" id="CAB4218072.1"/>
    </source>
</evidence>
<organism evidence="4">
    <name type="scientific">uncultured Caudovirales phage</name>
    <dbReference type="NCBI Taxonomy" id="2100421"/>
    <lineage>
        <taxon>Viruses</taxon>
        <taxon>Duplodnaviria</taxon>
        <taxon>Heunggongvirae</taxon>
        <taxon>Uroviricota</taxon>
        <taxon>Caudoviricetes</taxon>
        <taxon>Peduoviridae</taxon>
        <taxon>Maltschvirus</taxon>
        <taxon>Maltschvirus maltsch</taxon>
    </lineage>
</organism>
<accession>A0A6J5SRC5</accession>
<reference evidence="4" key="1">
    <citation type="submission" date="2020-05" db="EMBL/GenBank/DDBJ databases">
        <authorList>
            <person name="Chiriac C."/>
            <person name="Salcher M."/>
            <person name="Ghai R."/>
            <person name="Kavagutti S V."/>
        </authorList>
    </citation>
    <scope>NUCLEOTIDE SEQUENCE</scope>
</reference>
<comment type="cofactor">
    <cofactor evidence="1">
        <name>Mg(2+)</name>
        <dbReference type="ChEBI" id="CHEBI:18420"/>
    </cofactor>
</comment>
<name>A0A6J5SRC5_9CAUD</name>
<dbReference type="InterPro" id="IPR035901">
    <property type="entry name" value="GIY-YIG_endonuc_sf"/>
</dbReference>
<dbReference type="InterPro" id="IPR000305">
    <property type="entry name" value="GIY-YIG_endonuc"/>
</dbReference>
<dbReference type="Gene3D" id="3.40.1440.10">
    <property type="entry name" value="GIY-YIG endonuclease"/>
    <property type="match status" value="1"/>
</dbReference>